<organism evidence="3 4">
    <name type="scientific">Panacagrimonas perspica</name>
    <dbReference type="NCBI Taxonomy" id="381431"/>
    <lineage>
        <taxon>Bacteria</taxon>
        <taxon>Pseudomonadati</taxon>
        <taxon>Pseudomonadota</taxon>
        <taxon>Gammaproteobacteria</taxon>
        <taxon>Nevskiales</taxon>
        <taxon>Nevskiaceae</taxon>
        <taxon>Panacagrimonas</taxon>
    </lineage>
</organism>
<dbReference type="AlphaFoldDB" id="A0A4R7PDY7"/>
<gene>
    <name evidence="3" type="ORF">DFR24_1732</name>
</gene>
<evidence type="ECO:0000256" key="2">
    <source>
        <dbReference type="SAM" id="SignalP"/>
    </source>
</evidence>
<reference evidence="3 4" key="1">
    <citation type="submission" date="2019-03" db="EMBL/GenBank/DDBJ databases">
        <title>Genomic Encyclopedia of Type Strains, Phase IV (KMG-IV): sequencing the most valuable type-strain genomes for metagenomic binning, comparative biology and taxonomic classification.</title>
        <authorList>
            <person name="Goeker M."/>
        </authorList>
    </citation>
    <scope>NUCLEOTIDE SEQUENCE [LARGE SCALE GENOMIC DNA]</scope>
    <source>
        <strain evidence="3 4">DSM 26377</strain>
    </source>
</reference>
<protein>
    <recommendedName>
        <fullName evidence="5">DUF1134 domain-containing protein</fullName>
    </recommendedName>
</protein>
<evidence type="ECO:0000256" key="1">
    <source>
        <dbReference type="SAM" id="MobiDB-lite"/>
    </source>
</evidence>
<comment type="caution">
    <text evidence="3">The sequence shown here is derived from an EMBL/GenBank/DDBJ whole genome shotgun (WGS) entry which is preliminary data.</text>
</comment>
<proteinExistence type="predicted"/>
<evidence type="ECO:0000313" key="4">
    <source>
        <dbReference type="Proteomes" id="UP000295341"/>
    </source>
</evidence>
<dbReference type="RefSeq" id="WP_133880845.1">
    <property type="nucleotide sequence ID" value="NZ_MWIN01000001.1"/>
</dbReference>
<dbReference type="PIRSF" id="PIRSF033924">
    <property type="entry name" value="UCP033924"/>
    <property type="match status" value="1"/>
</dbReference>
<dbReference type="InterPro" id="IPR008325">
    <property type="entry name" value="EipA-like"/>
</dbReference>
<dbReference type="Pfam" id="PF06577">
    <property type="entry name" value="EipA"/>
    <property type="match status" value="1"/>
</dbReference>
<feature type="chain" id="PRO_5030099618" description="DUF1134 domain-containing protein" evidence="2">
    <location>
        <begin position="22"/>
        <end position="208"/>
    </location>
</feature>
<dbReference type="OrthoDB" id="9796051at2"/>
<feature type="region of interest" description="Disordered" evidence="1">
    <location>
        <begin position="20"/>
        <end position="44"/>
    </location>
</feature>
<dbReference type="Proteomes" id="UP000295341">
    <property type="component" value="Unassembled WGS sequence"/>
</dbReference>
<accession>A0A4R7PDY7</accession>
<sequence length="208" mass="22081">MRRLPALAAVVLCASLGTSHAQDNIPQPPPQPPEAALAQAAESKPIPQDGYTAQEIVNVAGNFFGGASEGLAKVIERVFKQQGKPVAYITGEEASGAIGVGLRYGRGTLTYPDGGNMPVFWQGPSIGWDFGGNASKVFTLVYKIQNTHDLFQRYPGVDGSLYLVAGVGVNYQRAGEITLAPIRTGVGLRAGASVGYLHYTMKESWIPF</sequence>
<dbReference type="EMBL" id="SOBT01000008">
    <property type="protein sequence ID" value="TDU32338.1"/>
    <property type="molecule type" value="Genomic_DNA"/>
</dbReference>
<keyword evidence="2" id="KW-0732">Signal</keyword>
<evidence type="ECO:0000313" key="3">
    <source>
        <dbReference type="EMBL" id="TDU32338.1"/>
    </source>
</evidence>
<name>A0A4R7PDY7_9GAMM</name>
<evidence type="ECO:0008006" key="5">
    <source>
        <dbReference type="Google" id="ProtNLM"/>
    </source>
</evidence>
<feature type="signal peptide" evidence="2">
    <location>
        <begin position="1"/>
        <end position="21"/>
    </location>
</feature>
<keyword evidence="4" id="KW-1185">Reference proteome</keyword>